<dbReference type="NCBIfam" id="NF002378">
    <property type="entry name" value="PRK01372.1"/>
    <property type="match status" value="1"/>
</dbReference>
<dbReference type="SUPFAM" id="SSF52440">
    <property type="entry name" value="PreATP-grasp domain"/>
    <property type="match status" value="1"/>
</dbReference>
<evidence type="ECO:0000256" key="3">
    <source>
        <dbReference type="ARBA" id="ARBA00023316"/>
    </source>
</evidence>
<protein>
    <submittedName>
        <fullName evidence="5">D-alanine--D-alanine ligase</fullName>
        <ecNumber evidence="5">6.3.2.4</ecNumber>
    </submittedName>
</protein>
<name>A0A1J5QI00_9ZZZZ</name>
<feature type="domain" description="ATP-grasp" evidence="4">
    <location>
        <begin position="106"/>
        <end position="313"/>
    </location>
</feature>
<keyword evidence="3" id="KW-0961">Cell wall biogenesis/degradation</keyword>
<dbReference type="Gene3D" id="3.30.1490.20">
    <property type="entry name" value="ATP-grasp fold, A domain"/>
    <property type="match status" value="1"/>
</dbReference>
<keyword evidence="2 5" id="KW-0436">Ligase</keyword>
<dbReference type="PANTHER" id="PTHR23132">
    <property type="entry name" value="D-ALANINE--D-ALANINE LIGASE"/>
    <property type="match status" value="1"/>
</dbReference>
<organism evidence="5">
    <name type="scientific">mine drainage metagenome</name>
    <dbReference type="NCBI Taxonomy" id="410659"/>
    <lineage>
        <taxon>unclassified sequences</taxon>
        <taxon>metagenomes</taxon>
        <taxon>ecological metagenomes</taxon>
    </lineage>
</organism>
<evidence type="ECO:0000256" key="2">
    <source>
        <dbReference type="ARBA" id="ARBA00022598"/>
    </source>
</evidence>
<evidence type="ECO:0000256" key="1">
    <source>
        <dbReference type="ARBA" id="ARBA00010871"/>
    </source>
</evidence>
<dbReference type="Gene3D" id="3.30.470.20">
    <property type="entry name" value="ATP-grasp fold, B domain"/>
    <property type="match status" value="1"/>
</dbReference>
<dbReference type="Gene3D" id="3.40.50.20">
    <property type="match status" value="1"/>
</dbReference>
<dbReference type="InterPro" id="IPR016185">
    <property type="entry name" value="PreATP-grasp_dom_sf"/>
</dbReference>
<proteinExistence type="inferred from homology"/>
<comment type="similarity">
    <text evidence="1">Belongs to the D-alanine--D-alanine ligase family.</text>
</comment>
<dbReference type="Pfam" id="PF07478">
    <property type="entry name" value="Dala_Dala_lig_C"/>
    <property type="match status" value="1"/>
</dbReference>
<dbReference type="InterPro" id="IPR011095">
    <property type="entry name" value="Dala_Dala_lig_C"/>
</dbReference>
<dbReference type="PROSITE" id="PS50975">
    <property type="entry name" value="ATP_GRASP"/>
    <property type="match status" value="1"/>
</dbReference>
<evidence type="ECO:0000313" key="5">
    <source>
        <dbReference type="EMBL" id="OIQ77139.1"/>
    </source>
</evidence>
<reference evidence="5" key="1">
    <citation type="submission" date="2016-10" db="EMBL/GenBank/DDBJ databases">
        <title>Sequence of Gallionella enrichment culture.</title>
        <authorList>
            <person name="Poehlein A."/>
            <person name="Muehling M."/>
            <person name="Daniel R."/>
        </authorList>
    </citation>
    <scope>NUCLEOTIDE SEQUENCE</scope>
</reference>
<dbReference type="PIRSF" id="PIRSF039102">
    <property type="entry name" value="Ddl/VanB"/>
    <property type="match status" value="1"/>
</dbReference>
<dbReference type="PANTHER" id="PTHR23132:SF23">
    <property type="entry name" value="D-ALANINE--D-ALANINE LIGASE B"/>
    <property type="match status" value="1"/>
</dbReference>
<dbReference type="InterPro" id="IPR011761">
    <property type="entry name" value="ATP-grasp"/>
</dbReference>
<dbReference type="HAMAP" id="MF_00047">
    <property type="entry name" value="Dala_Dala_lig"/>
    <property type="match status" value="1"/>
</dbReference>
<dbReference type="GO" id="GO:0071555">
    <property type="term" value="P:cell wall organization"/>
    <property type="evidence" value="ECO:0007669"/>
    <property type="project" value="UniProtKB-KW"/>
</dbReference>
<accession>A0A1J5QI00</accession>
<sequence length="322" mass="33778">MTDLSKVVVLAGGLSHERDVSLRSGRRVALALRGKGVEVVEIDPDSSLLATLQALALEPGVVLFPTLHGAAGEDGSIRDVIEVVGLPYVGSRPEACRRAFDKPVAKGLVASTTTMVPRGIVLPHSTFRELGAVALLDAISEKYGMPLMVKPTKGGSSLGATLVGDVSGLPEAMISCFAYGSDALIEEGIRGTEIAVSVIDVESGPRALPAVEIVPDSGFYSYDARYTAGLTEFFVPARISDDLASRAAAVAVEVHNRLGLRDISRSDLIIDDHGGIWFLEVNLAPGLTETSLLPQSVEAAGLNIGDVYLSLVTNALARSSFK</sequence>
<dbReference type="GO" id="GO:0005737">
    <property type="term" value="C:cytoplasm"/>
    <property type="evidence" value="ECO:0007669"/>
    <property type="project" value="InterPro"/>
</dbReference>
<dbReference type="GO" id="GO:0008716">
    <property type="term" value="F:D-alanine-D-alanine ligase activity"/>
    <property type="evidence" value="ECO:0007669"/>
    <property type="project" value="UniProtKB-EC"/>
</dbReference>
<dbReference type="EMBL" id="MLJW01001687">
    <property type="protein sequence ID" value="OIQ77139.1"/>
    <property type="molecule type" value="Genomic_DNA"/>
</dbReference>
<dbReference type="GO" id="GO:0046872">
    <property type="term" value="F:metal ion binding"/>
    <property type="evidence" value="ECO:0007669"/>
    <property type="project" value="InterPro"/>
</dbReference>
<dbReference type="EC" id="6.3.2.4" evidence="5"/>
<dbReference type="AlphaFoldDB" id="A0A1J5QI00"/>
<dbReference type="GO" id="GO:0005524">
    <property type="term" value="F:ATP binding"/>
    <property type="evidence" value="ECO:0007669"/>
    <property type="project" value="InterPro"/>
</dbReference>
<gene>
    <name evidence="5" type="primary">ddl_12</name>
    <name evidence="5" type="ORF">GALL_411750</name>
</gene>
<dbReference type="InterPro" id="IPR005905">
    <property type="entry name" value="D_ala_D_ala"/>
</dbReference>
<dbReference type="SUPFAM" id="SSF56059">
    <property type="entry name" value="Glutathione synthetase ATP-binding domain-like"/>
    <property type="match status" value="1"/>
</dbReference>
<comment type="caution">
    <text evidence="5">The sequence shown here is derived from an EMBL/GenBank/DDBJ whole genome shotgun (WGS) entry which is preliminary data.</text>
</comment>
<dbReference type="InterPro" id="IPR013815">
    <property type="entry name" value="ATP_grasp_subdomain_1"/>
</dbReference>
<evidence type="ECO:0000259" key="4">
    <source>
        <dbReference type="PROSITE" id="PS50975"/>
    </source>
</evidence>